<proteinExistence type="inferred from homology"/>
<sequence length="332" mass="37794">DNEPYFYQQLLRQRSWRSEAELRGPYESYREHYLSLFPEQRSEMLTESTLEHEITYFNIDVIKHQLDHLKIILPTTPPQLMINLPEDQYKVMNVLTNKLEHRSKFLLMAPTGVAAQRIDGKTIHSALRITHQGGTFVTRAFTDQTLRSALSEVRTLIIDEISMVSAQLLSFISDLFAKIHGNASAFGGVNVVLVGDLAQLPPVSGTPVYYSPIWKLFYPLFLTHSRRQENDLEFYKLLEEVRFGNISSLSWRMLSSKLNESMSITDGGAALTTTHIVGYRESAMKINVSICNLLNTPPSQFLVNYAIDTINGSICSVDETHCMFKNKTNLPK</sequence>
<feature type="non-terminal residue" evidence="3">
    <location>
        <position position="1"/>
    </location>
</feature>
<comment type="caution">
    <text evidence="3">The sequence shown here is derived from an EMBL/GenBank/DDBJ whole genome shotgun (WGS) entry which is preliminary data.</text>
</comment>
<organism evidence="3 4">
    <name type="scientific">Paraglomus occultum</name>
    <dbReference type="NCBI Taxonomy" id="144539"/>
    <lineage>
        <taxon>Eukaryota</taxon>
        <taxon>Fungi</taxon>
        <taxon>Fungi incertae sedis</taxon>
        <taxon>Mucoromycota</taxon>
        <taxon>Glomeromycotina</taxon>
        <taxon>Glomeromycetes</taxon>
        <taxon>Paraglomerales</taxon>
        <taxon>Paraglomeraceae</taxon>
        <taxon>Paraglomus</taxon>
    </lineage>
</organism>
<dbReference type="SUPFAM" id="SSF52540">
    <property type="entry name" value="P-loop containing nucleoside triphosphate hydrolases"/>
    <property type="match status" value="2"/>
</dbReference>
<keyword evidence="4" id="KW-1185">Reference proteome</keyword>
<dbReference type="GO" id="GO:0016787">
    <property type="term" value="F:hydrolase activity"/>
    <property type="evidence" value="ECO:0007669"/>
    <property type="project" value="UniProtKB-KW"/>
</dbReference>
<dbReference type="AlphaFoldDB" id="A0A9N9GSA4"/>
<dbReference type="InterPro" id="IPR027417">
    <property type="entry name" value="P-loop_NTPase"/>
</dbReference>
<dbReference type="Gene3D" id="3.40.50.300">
    <property type="entry name" value="P-loop containing nucleotide triphosphate hydrolases"/>
    <property type="match status" value="1"/>
</dbReference>
<feature type="domain" description="DNA helicase Pif1-like DEAD-box helicase" evidence="2">
    <location>
        <begin position="92"/>
        <end position="247"/>
    </location>
</feature>
<accession>A0A9N9GSA4</accession>
<keyword evidence="1" id="KW-0233">DNA recombination</keyword>
<evidence type="ECO:0000259" key="2">
    <source>
        <dbReference type="Pfam" id="PF05970"/>
    </source>
</evidence>
<keyword evidence="1" id="KW-0234">DNA repair</keyword>
<dbReference type="InterPro" id="IPR010285">
    <property type="entry name" value="DNA_helicase_pif1-like_DEAD"/>
</dbReference>
<evidence type="ECO:0000313" key="4">
    <source>
        <dbReference type="Proteomes" id="UP000789572"/>
    </source>
</evidence>
<dbReference type="PANTHER" id="PTHR47642">
    <property type="entry name" value="ATP-DEPENDENT DNA HELICASE"/>
    <property type="match status" value="1"/>
</dbReference>
<comment type="similarity">
    <text evidence="1">Belongs to the helicase family.</text>
</comment>
<comment type="catalytic activity">
    <reaction evidence="1">
        <text>ATP + H2O = ADP + phosphate + H(+)</text>
        <dbReference type="Rhea" id="RHEA:13065"/>
        <dbReference type="ChEBI" id="CHEBI:15377"/>
        <dbReference type="ChEBI" id="CHEBI:15378"/>
        <dbReference type="ChEBI" id="CHEBI:30616"/>
        <dbReference type="ChEBI" id="CHEBI:43474"/>
        <dbReference type="ChEBI" id="CHEBI:456216"/>
        <dbReference type="EC" id="5.6.2.3"/>
    </reaction>
</comment>
<protein>
    <recommendedName>
        <fullName evidence="1">ATP-dependent DNA helicase</fullName>
        <ecNumber evidence="1">5.6.2.3</ecNumber>
    </recommendedName>
</protein>
<reference evidence="3" key="1">
    <citation type="submission" date="2021-06" db="EMBL/GenBank/DDBJ databases">
        <authorList>
            <person name="Kallberg Y."/>
            <person name="Tangrot J."/>
            <person name="Rosling A."/>
        </authorList>
    </citation>
    <scope>NUCLEOTIDE SEQUENCE</scope>
    <source>
        <strain evidence="3">IA702</strain>
    </source>
</reference>
<dbReference type="GO" id="GO:0000723">
    <property type="term" value="P:telomere maintenance"/>
    <property type="evidence" value="ECO:0007669"/>
    <property type="project" value="InterPro"/>
</dbReference>
<evidence type="ECO:0000256" key="1">
    <source>
        <dbReference type="RuleBase" id="RU363044"/>
    </source>
</evidence>
<dbReference type="GO" id="GO:0006281">
    <property type="term" value="P:DNA repair"/>
    <property type="evidence" value="ECO:0007669"/>
    <property type="project" value="UniProtKB-KW"/>
</dbReference>
<dbReference type="Pfam" id="PF05970">
    <property type="entry name" value="PIF1"/>
    <property type="match status" value="1"/>
</dbReference>
<keyword evidence="1" id="KW-0378">Hydrolase</keyword>
<dbReference type="OrthoDB" id="2325450at2759"/>
<gene>
    <name evidence="3" type="ORF">POCULU_LOCUS8854</name>
</gene>
<name>A0A9N9GSA4_9GLOM</name>
<dbReference type="GO" id="GO:0043139">
    <property type="term" value="F:5'-3' DNA helicase activity"/>
    <property type="evidence" value="ECO:0007669"/>
    <property type="project" value="UniProtKB-EC"/>
</dbReference>
<dbReference type="GO" id="GO:0006310">
    <property type="term" value="P:DNA recombination"/>
    <property type="evidence" value="ECO:0007669"/>
    <property type="project" value="UniProtKB-KW"/>
</dbReference>
<comment type="cofactor">
    <cofactor evidence="1">
        <name>Mg(2+)</name>
        <dbReference type="ChEBI" id="CHEBI:18420"/>
    </cofactor>
</comment>
<keyword evidence="1" id="KW-0347">Helicase</keyword>
<keyword evidence="1" id="KW-0227">DNA damage</keyword>
<dbReference type="EMBL" id="CAJVPJ010002834">
    <property type="protein sequence ID" value="CAG8630223.1"/>
    <property type="molecule type" value="Genomic_DNA"/>
</dbReference>
<dbReference type="EC" id="5.6.2.3" evidence="1"/>
<keyword evidence="1" id="KW-0067">ATP-binding</keyword>
<dbReference type="GO" id="GO:0005524">
    <property type="term" value="F:ATP binding"/>
    <property type="evidence" value="ECO:0007669"/>
    <property type="project" value="UniProtKB-KW"/>
</dbReference>
<keyword evidence="1" id="KW-0547">Nucleotide-binding</keyword>
<feature type="non-terminal residue" evidence="3">
    <location>
        <position position="332"/>
    </location>
</feature>
<dbReference type="InterPro" id="IPR051055">
    <property type="entry name" value="PIF1_helicase"/>
</dbReference>
<evidence type="ECO:0000313" key="3">
    <source>
        <dbReference type="EMBL" id="CAG8630223.1"/>
    </source>
</evidence>
<dbReference type="Proteomes" id="UP000789572">
    <property type="component" value="Unassembled WGS sequence"/>
</dbReference>